<dbReference type="Proteomes" id="UP001314263">
    <property type="component" value="Unassembled WGS sequence"/>
</dbReference>
<name>A0AAV1I2K6_9CHLO</name>
<comment type="caution">
    <text evidence="3">The sequence shown here is derived from an EMBL/GenBank/DDBJ whole genome shotgun (WGS) entry which is preliminary data.</text>
</comment>
<evidence type="ECO:0000313" key="3">
    <source>
        <dbReference type="EMBL" id="CAK0767917.1"/>
    </source>
</evidence>
<keyword evidence="1" id="KW-0812">Transmembrane</keyword>
<dbReference type="EMBL" id="CAUYUE010000004">
    <property type="protein sequence ID" value="CAK0767917.1"/>
    <property type="molecule type" value="Genomic_DNA"/>
</dbReference>
<sequence>MLKSFIVYFTVGFIVLCLIVSYNQRNSEMDFVKAGDGNEYTVRNLPDKQVAADTLAELRRRMALLVQQMASNPDVQDEFCSLQIEQLKDRFKPDKICESPSDSKYTSYSVDKGAKIFVCLRNKQTGEIADINTLTYVSIHELSHVMSSEVGHTDQFWSNFKSLLRQAMALNIYTYVDYSKSPMPYCGISINSSAIDPTTDDLQATLKTANLTRSCR</sequence>
<dbReference type="AlphaFoldDB" id="A0AAV1I2K6"/>
<accession>A0AAV1I2K6</accession>
<evidence type="ECO:0000259" key="2">
    <source>
        <dbReference type="Pfam" id="PF08325"/>
    </source>
</evidence>
<reference evidence="3 4" key="1">
    <citation type="submission" date="2023-10" db="EMBL/GenBank/DDBJ databases">
        <authorList>
            <person name="Maclean D."/>
            <person name="Macfadyen A."/>
        </authorList>
    </citation>
    <scope>NUCLEOTIDE SEQUENCE [LARGE SCALE GENOMIC DNA]</scope>
</reference>
<feature type="domain" description="WLM" evidence="2">
    <location>
        <begin position="94"/>
        <end position="176"/>
    </location>
</feature>
<proteinExistence type="predicted"/>
<dbReference type="Pfam" id="PF08325">
    <property type="entry name" value="WLM"/>
    <property type="match status" value="1"/>
</dbReference>
<keyword evidence="1" id="KW-0472">Membrane</keyword>
<dbReference type="InterPro" id="IPR013536">
    <property type="entry name" value="WLM_dom"/>
</dbReference>
<feature type="transmembrane region" description="Helical" evidence="1">
    <location>
        <begin position="6"/>
        <end position="23"/>
    </location>
</feature>
<organism evidence="3 4">
    <name type="scientific">Coccomyxa viridis</name>
    <dbReference type="NCBI Taxonomy" id="1274662"/>
    <lineage>
        <taxon>Eukaryota</taxon>
        <taxon>Viridiplantae</taxon>
        <taxon>Chlorophyta</taxon>
        <taxon>core chlorophytes</taxon>
        <taxon>Trebouxiophyceae</taxon>
        <taxon>Trebouxiophyceae incertae sedis</taxon>
        <taxon>Coccomyxaceae</taxon>
        <taxon>Coccomyxa</taxon>
    </lineage>
</organism>
<dbReference type="Gene3D" id="3.30.2010.10">
    <property type="entry name" value="Metalloproteases ('zincins'), catalytic domain"/>
    <property type="match status" value="1"/>
</dbReference>
<keyword evidence="1" id="KW-1133">Transmembrane helix</keyword>
<keyword evidence="4" id="KW-1185">Reference proteome</keyword>
<evidence type="ECO:0000313" key="4">
    <source>
        <dbReference type="Proteomes" id="UP001314263"/>
    </source>
</evidence>
<gene>
    <name evidence="3" type="ORF">CVIRNUC_003510</name>
</gene>
<protein>
    <recommendedName>
        <fullName evidence="2">WLM domain-containing protein</fullName>
    </recommendedName>
</protein>
<evidence type="ECO:0000256" key="1">
    <source>
        <dbReference type="SAM" id="Phobius"/>
    </source>
</evidence>